<keyword evidence="3" id="KW-0067">ATP-binding</keyword>
<dbReference type="Pfam" id="PF13581">
    <property type="entry name" value="HATPase_c_2"/>
    <property type="match status" value="1"/>
</dbReference>
<keyword evidence="1" id="KW-0418">Kinase</keyword>
<evidence type="ECO:0000256" key="1">
    <source>
        <dbReference type="ARBA" id="ARBA00022527"/>
    </source>
</evidence>
<dbReference type="InterPro" id="IPR036890">
    <property type="entry name" value="HATPase_C_sf"/>
</dbReference>
<dbReference type="CDD" id="cd16936">
    <property type="entry name" value="HATPase_RsbW-like"/>
    <property type="match status" value="1"/>
</dbReference>
<dbReference type="InterPro" id="IPR050267">
    <property type="entry name" value="Anti-sigma-factor_SerPK"/>
</dbReference>
<keyword evidence="4" id="KW-1185">Reference proteome</keyword>
<gene>
    <name evidence="3" type="ORF">J8C05_02740</name>
</gene>
<dbReference type="GO" id="GO:0005524">
    <property type="term" value="F:ATP binding"/>
    <property type="evidence" value="ECO:0007669"/>
    <property type="project" value="UniProtKB-KW"/>
</dbReference>
<evidence type="ECO:0000313" key="3">
    <source>
        <dbReference type="EMBL" id="QUV94383.1"/>
    </source>
</evidence>
<dbReference type="PANTHER" id="PTHR35526:SF3">
    <property type="entry name" value="ANTI-SIGMA-F FACTOR RSBW"/>
    <property type="match status" value="1"/>
</dbReference>
<keyword evidence="1" id="KW-0808">Transferase</keyword>
<feature type="domain" description="Histidine kinase/HSP90-like ATPase" evidence="2">
    <location>
        <begin position="29"/>
        <end position="144"/>
    </location>
</feature>
<dbReference type="RefSeq" id="WP_058866646.1">
    <property type="nucleotide sequence ID" value="NZ_CP072642.1"/>
</dbReference>
<sequence>MGGHSADRTTAPAPQLDRLEFVIPSVIPRMHELLQELMNLLEARGIAEPNSNIVLALDEAIANAIKHGNHEDPTKQVHVVVEFTHDEVTFTITDEGDGFDLNALPDPTDPSCLMRTCGRGVMLIYHIMDEVEYNARGNQVRMKKKAER</sequence>
<dbReference type="SUPFAM" id="SSF55874">
    <property type="entry name" value="ATPase domain of HSP90 chaperone/DNA topoisomerase II/histidine kinase"/>
    <property type="match status" value="1"/>
</dbReference>
<dbReference type="PANTHER" id="PTHR35526">
    <property type="entry name" value="ANTI-SIGMA-F FACTOR RSBW-RELATED"/>
    <property type="match status" value="1"/>
</dbReference>
<dbReference type="EMBL" id="CP072642">
    <property type="protein sequence ID" value="QUV94383.1"/>
    <property type="molecule type" value="Genomic_DNA"/>
</dbReference>
<evidence type="ECO:0000313" key="4">
    <source>
        <dbReference type="Proteomes" id="UP000677668"/>
    </source>
</evidence>
<evidence type="ECO:0000259" key="2">
    <source>
        <dbReference type="Pfam" id="PF13581"/>
    </source>
</evidence>
<keyword evidence="1" id="KW-0723">Serine/threonine-protein kinase</keyword>
<accession>A0ABX8B1P0</accession>
<reference evidence="3 4" key="1">
    <citation type="submission" date="2021-03" db="EMBL/GenBank/DDBJ databases">
        <title>Genomic and phenotypic characterization of Chloracidobacterium isolates provides evidence for multiple species.</title>
        <authorList>
            <person name="Saini M.K."/>
            <person name="Costas A.M.G."/>
            <person name="Tank M."/>
            <person name="Bryant D.A."/>
        </authorList>
    </citation>
    <scope>NUCLEOTIDE SEQUENCE [LARGE SCALE GENOMIC DNA]</scope>
    <source>
        <strain evidence="3 4">N</strain>
    </source>
</reference>
<name>A0ABX8B1P0_9BACT</name>
<dbReference type="Proteomes" id="UP000677668">
    <property type="component" value="Chromosome 1"/>
</dbReference>
<keyword evidence="3" id="KW-0547">Nucleotide-binding</keyword>
<protein>
    <submittedName>
        <fullName evidence="3">ATP-binding protein</fullName>
    </submittedName>
</protein>
<proteinExistence type="predicted"/>
<dbReference type="Gene3D" id="3.30.565.10">
    <property type="entry name" value="Histidine kinase-like ATPase, C-terminal domain"/>
    <property type="match status" value="1"/>
</dbReference>
<organism evidence="3 4">
    <name type="scientific">Chloracidobacterium sp. N</name>
    <dbReference type="NCBI Taxonomy" id="2821540"/>
    <lineage>
        <taxon>Bacteria</taxon>
        <taxon>Pseudomonadati</taxon>
        <taxon>Acidobacteriota</taxon>
        <taxon>Terriglobia</taxon>
        <taxon>Terriglobales</taxon>
        <taxon>Acidobacteriaceae</taxon>
        <taxon>Chloracidobacterium</taxon>
        <taxon>Chloracidobacterium aggregatum</taxon>
    </lineage>
</organism>
<dbReference type="InterPro" id="IPR003594">
    <property type="entry name" value="HATPase_dom"/>
</dbReference>